<protein>
    <submittedName>
        <fullName evidence="3">Uncharacterized protein</fullName>
    </submittedName>
</protein>
<keyword evidence="2" id="KW-1133">Transmembrane helix</keyword>
<keyword evidence="2" id="KW-0472">Membrane</keyword>
<comment type="caution">
    <text evidence="3">The sequence shown here is derived from an EMBL/GenBank/DDBJ whole genome shotgun (WGS) entry which is preliminary data.</text>
</comment>
<evidence type="ECO:0000256" key="2">
    <source>
        <dbReference type="SAM" id="Phobius"/>
    </source>
</evidence>
<dbReference type="Proteomes" id="UP001595823">
    <property type="component" value="Unassembled WGS sequence"/>
</dbReference>
<proteinExistence type="predicted"/>
<name>A0ABV8TY40_9ACTN</name>
<dbReference type="RefSeq" id="WP_380620410.1">
    <property type="nucleotide sequence ID" value="NZ_JBHSDK010000013.1"/>
</dbReference>
<accession>A0ABV8TY40</accession>
<evidence type="ECO:0000256" key="1">
    <source>
        <dbReference type="SAM" id="MobiDB-lite"/>
    </source>
</evidence>
<organism evidence="3 4">
    <name type="scientific">Salininema proteolyticum</name>
    <dbReference type="NCBI Taxonomy" id="1607685"/>
    <lineage>
        <taxon>Bacteria</taxon>
        <taxon>Bacillati</taxon>
        <taxon>Actinomycetota</taxon>
        <taxon>Actinomycetes</taxon>
        <taxon>Glycomycetales</taxon>
        <taxon>Glycomycetaceae</taxon>
        <taxon>Salininema</taxon>
    </lineage>
</organism>
<evidence type="ECO:0000313" key="4">
    <source>
        <dbReference type="Proteomes" id="UP001595823"/>
    </source>
</evidence>
<keyword evidence="2" id="KW-0812">Transmembrane</keyword>
<gene>
    <name evidence="3" type="ORF">ACFPET_09845</name>
</gene>
<keyword evidence="4" id="KW-1185">Reference proteome</keyword>
<reference evidence="4" key="1">
    <citation type="journal article" date="2019" name="Int. J. Syst. Evol. Microbiol.">
        <title>The Global Catalogue of Microorganisms (GCM) 10K type strain sequencing project: providing services to taxonomists for standard genome sequencing and annotation.</title>
        <authorList>
            <consortium name="The Broad Institute Genomics Platform"/>
            <consortium name="The Broad Institute Genome Sequencing Center for Infectious Disease"/>
            <person name="Wu L."/>
            <person name="Ma J."/>
        </authorList>
    </citation>
    <scope>NUCLEOTIDE SEQUENCE [LARGE SCALE GENOMIC DNA]</scope>
    <source>
        <strain evidence="4">IBRC-M 10908</strain>
    </source>
</reference>
<evidence type="ECO:0000313" key="3">
    <source>
        <dbReference type="EMBL" id="MFC4335500.1"/>
    </source>
</evidence>
<feature type="region of interest" description="Disordered" evidence="1">
    <location>
        <begin position="117"/>
        <end position="152"/>
    </location>
</feature>
<dbReference type="EMBL" id="JBHSDK010000013">
    <property type="protein sequence ID" value="MFC4335500.1"/>
    <property type="molecule type" value="Genomic_DNA"/>
</dbReference>
<feature type="transmembrane region" description="Helical" evidence="2">
    <location>
        <begin position="6"/>
        <end position="28"/>
    </location>
</feature>
<sequence>MQTAIMVALVSFGAVVAVVLLAALVLGLRSHLETRRKRKARAKSDAEAWTELLANQLAIIPRVQGNDDAKSAVERSKRLLAEARESLTTAKGVRQFEQARAYSLAGLKYLNHARRVLGKAPGPTGPVPINTRKRSRRHELADQDVPTGQWTG</sequence>